<dbReference type="Proteomes" id="UP000297693">
    <property type="component" value="Unassembled WGS sequence"/>
</dbReference>
<evidence type="ECO:0000313" key="2">
    <source>
        <dbReference type="Proteomes" id="UP000297693"/>
    </source>
</evidence>
<name>A0A4R9JXT8_9LEPT</name>
<proteinExistence type="predicted"/>
<dbReference type="Pfam" id="PF07209">
    <property type="entry name" value="DUF1415"/>
    <property type="match status" value="1"/>
</dbReference>
<evidence type="ECO:0000313" key="1">
    <source>
        <dbReference type="EMBL" id="TGL56418.1"/>
    </source>
</evidence>
<reference evidence="1" key="1">
    <citation type="journal article" date="2019" name="PLoS Negl. Trop. Dis.">
        <title>Revisiting the worldwide diversity of Leptospira species in the environment.</title>
        <authorList>
            <person name="Vincent A.T."/>
            <person name="Schiettekatte O."/>
            <person name="Bourhy P."/>
            <person name="Veyrier F.J."/>
            <person name="Picardeau M."/>
        </authorList>
    </citation>
    <scope>NUCLEOTIDE SEQUENCE [LARGE SCALE GENOMIC DNA]</scope>
    <source>
        <strain evidence="1">201702476</strain>
    </source>
</reference>
<dbReference type="EMBL" id="RQGD01000046">
    <property type="protein sequence ID" value="TGL56418.1"/>
    <property type="molecule type" value="Genomic_DNA"/>
</dbReference>
<dbReference type="OrthoDB" id="277390at2"/>
<dbReference type="AlphaFoldDB" id="A0A4R9JXT8"/>
<comment type="caution">
    <text evidence="1">The sequence shown here is derived from an EMBL/GenBank/DDBJ whole genome shotgun (WGS) entry which is preliminary data.</text>
</comment>
<keyword evidence="2" id="KW-1185">Reference proteome</keyword>
<protein>
    <submittedName>
        <fullName evidence="1">DUF1415 domain-containing protein</fullName>
    </submittedName>
</protein>
<gene>
    <name evidence="1" type="ORF">EHQ58_17495</name>
</gene>
<sequence length="182" mass="20851">MTLPSLTEEEVISATKSWLEKCVIGLNLCPFANPVYIKGLIRFVVSKARSEEALLVDLRLALEELAQASREDFDTTLLIHPYVLSDFYDYNDFLNPAEEALTRLALEGVLQIASFHPNYLFAGRSEKDMSNYTNRSPYPMLHLLREDSIDEALESYPNTDEIFKRNIKTMRKLGLEGWKALK</sequence>
<dbReference type="InterPro" id="IPR009858">
    <property type="entry name" value="DUF1415"/>
</dbReference>
<accession>A0A4R9JXT8</accession>
<organism evidence="1 2">
    <name type="scientific">Leptospira ognonensis</name>
    <dbReference type="NCBI Taxonomy" id="2484945"/>
    <lineage>
        <taxon>Bacteria</taxon>
        <taxon>Pseudomonadati</taxon>
        <taxon>Spirochaetota</taxon>
        <taxon>Spirochaetia</taxon>
        <taxon>Leptospirales</taxon>
        <taxon>Leptospiraceae</taxon>
        <taxon>Leptospira</taxon>
    </lineage>
</organism>
<dbReference type="RefSeq" id="WP_135625302.1">
    <property type="nucleotide sequence ID" value="NZ_RQGD01000046.1"/>
</dbReference>